<evidence type="ECO:0000256" key="3">
    <source>
        <dbReference type="ARBA" id="ARBA00022771"/>
    </source>
</evidence>
<proteinExistence type="predicted"/>
<accession>A0A9D5C6N0</accession>
<evidence type="ECO:0000256" key="7">
    <source>
        <dbReference type="ARBA" id="ARBA00023242"/>
    </source>
</evidence>
<evidence type="ECO:0000256" key="6">
    <source>
        <dbReference type="ARBA" id="ARBA00023163"/>
    </source>
</evidence>
<dbReference type="Gene3D" id="3.30.160.60">
    <property type="entry name" value="Classic Zinc Finger"/>
    <property type="match status" value="1"/>
</dbReference>
<evidence type="ECO:0000259" key="10">
    <source>
        <dbReference type="PROSITE" id="PS50157"/>
    </source>
</evidence>
<reference evidence="11" key="1">
    <citation type="submission" date="2021-03" db="EMBL/GenBank/DDBJ databases">
        <authorList>
            <person name="Li Z."/>
            <person name="Yang C."/>
        </authorList>
    </citation>
    <scope>NUCLEOTIDE SEQUENCE</scope>
    <source>
        <strain evidence="11">Dzin_1.0</strain>
        <tissue evidence="11">Leaf</tissue>
    </source>
</reference>
<dbReference type="Pfam" id="PF13912">
    <property type="entry name" value="zf-C2H2_6"/>
    <property type="match status" value="1"/>
</dbReference>
<dbReference type="PROSITE" id="PS50157">
    <property type="entry name" value="ZINC_FINGER_C2H2_2"/>
    <property type="match status" value="1"/>
</dbReference>
<dbReference type="OrthoDB" id="780709at2759"/>
<comment type="caution">
    <text evidence="11">The sequence shown here is derived from an EMBL/GenBank/DDBJ whole genome shotgun (WGS) entry which is preliminary data.</text>
</comment>
<evidence type="ECO:0000256" key="4">
    <source>
        <dbReference type="ARBA" id="ARBA00022833"/>
    </source>
</evidence>
<evidence type="ECO:0000256" key="2">
    <source>
        <dbReference type="ARBA" id="ARBA00022723"/>
    </source>
</evidence>
<keyword evidence="7" id="KW-0539">Nucleus</keyword>
<keyword evidence="5" id="KW-0805">Transcription regulation</keyword>
<keyword evidence="4" id="KW-0862">Zinc</keyword>
<dbReference type="Proteomes" id="UP001085076">
    <property type="component" value="Miscellaneous, Linkage group lg07"/>
</dbReference>
<feature type="domain" description="C2H2-type" evidence="10">
    <location>
        <begin position="32"/>
        <end position="59"/>
    </location>
</feature>
<dbReference type="InterPro" id="IPR036236">
    <property type="entry name" value="Znf_C2H2_sf"/>
</dbReference>
<dbReference type="InterPro" id="IPR013087">
    <property type="entry name" value="Znf_C2H2_type"/>
</dbReference>
<keyword evidence="6" id="KW-0804">Transcription</keyword>
<evidence type="ECO:0000256" key="1">
    <source>
        <dbReference type="ARBA" id="ARBA00004123"/>
    </source>
</evidence>
<dbReference type="GO" id="GO:0005634">
    <property type="term" value="C:nucleus"/>
    <property type="evidence" value="ECO:0007669"/>
    <property type="project" value="UniProtKB-SubCell"/>
</dbReference>
<feature type="compositionally biased region" description="Basic and acidic residues" evidence="9">
    <location>
        <begin position="1"/>
        <end position="13"/>
    </location>
</feature>
<keyword evidence="3 8" id="KW-0863">Zinc-finger</keyword>
<dbReference type="SUPFAM" id="SSF57667">
    <property type="entry name" value="beta-beta-alpha zinc fingers"/>
    <property type="match status" value="1"/>
</dbReference>
<dbReference type="EMBL" id="JAGGNH010000007">
    <property type="protein sequence ID" value="KAJ0967269.1"/>
    <property type="molecule type" value="Genomic_DNA"/>
</dbReference>
<dbReference type="GO" id="GO:0008270">
    <property type="term" value="F:zinc ion binding"/>
    <property type="evidence" value="ECO:0007669"/>
    <property type="project" value="UniProtKB-KW"/>
</dbReference>
<organism evidence="11 12">
    <name type="scientific">Dioscorea zingiberensis</name>
    <dbReference type="NCBI Taxonomy" id="325984"/>
    <lineage>
        <taxon>Eukaryota</taxon>
        <taxon>Viridiplantae</taxon>
        <taxon>Streptophyta</taxon>
        <taxon>Embryophyta</taxon>
        <taxon>Tracheophyta</taxon>
        <taxon>Spermatophyta</taxon>
        <taxon>Magnoliopsida</taxon>
        <taxon>Liliopsida</taxon>
        <taxon>Dioscoreales</taxon>
        <taxon>Dioscoreaceae</taxon>
        <taxon>Dioscorea</taxon>
    </lineage>
</organism>
<evidence type="ECO:0000256" key="9">
    <source>
        <dbReference type="SAM" id="MobiDB-lite"/>
    </source>
</evidence>
<protein>
    <recommendedName>
        <fullName evidence="10">C2H2-type domain-containing protein</fullName>
    </recommendedName>
</protein>
<evidence type="ECO:0000256" key="8">
    <source>
        <dbReference type="PROSITE-ProRule" id="PRU00042"/>
    </source>
</evidence>
<keyword evidence="2" id="KW-0479">Metal-binding</keyword>
<dbReference type="PANTHER" id="PTHR45801">
    <property type="entry name" value="OS07G0101800 PROTEIN"/>
    <property type="match status" value="1"/>
</dbReference>
<gene>
    <name evidence="11" type="ORF">J5N97_024186</name>
</gene>
<name>A0A9D5C6N0_9LILI</name>
<evidence type="ECO:0000313" key="11">
    <source>
        <dbReference type="EMBL" id="KAJ0967269.1"/>
    </source>
</evidence>
<keyword evidence="12" id="KW-1185">Reference proteome</keyword>
<dbReference type="AlphaFoldDB" id="A0A9D5C6N0"/>
<comment type="subcellular location">
    <subcellularLocation>
        <location evidence="1">Nucleus</location>
    </subcellularLocation>
</comment>
<dbReference type="PANTHER" id="PTHR45801:SF117">
    <property type="entry name" value="OS07G0417400 PROTEIN"/>
    <property type="match status" value="1"/>
</dbReference>
<dbReference type="PROSITE" id="PS00028">
    <property type="entry name" value="ZINC_FINGER_C2H2_1"/>
    <property type="match status" value="1"/>
</dbReference>
<evidence type="ECO:0000313" key="12">
    <source>
        <dbReference type="Proteomes" id="UP001085076"/>
    </source>
</evidence>
<dbReference type="InterPro" id="IPR052426">
    <property type="entry name" value="Plant_dev_regulator"/>
</dbReference>
<sequence length="177" mass="19642">MEGGMKSETKASSDEAESAEQVNDDAGTGRSYECMFCKRGFTTAQALGGHMNIHRKDRAKMRQPSAPLVRKPQDQFSSYVHHQQSYMSHKPLYPHPSLYNNVFTGSSSVGKDTKVYGDDIGVGVRRPQELSLFSEEVPLSLSMSSFNDGISGDYGGEKMKEGEELDLELRLGHHHEP</sequence>
<feature type="region of interest" description="Disordered" evidence="9">
    <location>
        <begin position="1"/>
        <end position="30"/>
    </location>
</feature>
<reference evidence="11" key="2">
    <citation type="journal article" date="2022" name="Hortic Res">
        <title>The genome of Dioscorea zingiberensis sheds light on the biosynthesis, origin and evolution of the medicinally important diosgenin saponins.</title>
        <authorList>
            <person name="Li Y."/>
            <person name="Tan C."/>
            <person name="Li Z."/>
            <person name="Guo J."/>
            <person name="Li S."/>
            <person name="Chen X."/>
            <person name="Wang C."/>
            <person name="Dai X."/>
            <person name="Yang H."/>
            <person name="Song W."/>
            <person name="Hou L."/>
            <person name="Xu J."/>
            <person name="Tong Z."/>
            <person name="Xu A."/>
            <person name="Yuan X."/>
            <person name="Wang W."/>
            <person name="Yang Q."/>
            <person name="Chen L."/>
            <person name="Sun Z."/>
            <person name="Wang K."/>
            <person name="Pan B."/>
            <person name="Chen J."/>
            <person name="Bao Y."/>
            <person name="Liu F."/>
            <person name="Qi X."/>
            <person name="Gang D.R."/>
            <person name="Wen J."/>
            <person name="Li J."/>
        </authorList>
    </citation>
    <scope>NUCLEOTIDE SEQUENCE</scope>
    <source>
        <strain evidence="11">Dzin_1.0</strain>
    </source>
</reference>
<evidence type="ECO:0000256" key="5">
    <source>
        <dbReference type="ARBA" id="ARBA00023015"/>
    </source>
</evidence>